<comment type="function">
    <text evidence="7">Catalyzes the NADPH-dependent reduction of N-acetyl-5-glutamyl phosphate to yield N-acetyl-L-glutamate 5-semialdehyde.</text>
</comment>
<accession>A0A1F4TMA7</accession>
<dbReference type="CDD" id="cd23934">
    <property type="entry name" value="AGPR_1_C"/>
    <property type="match status" value="1"/>
</dbReference>
<keyword evidence="2 7" id="KW-0055">Arginine biosynthesis</keyword>
<dbReference type="PANTHER" id="PTHR32338">
    <property type="entry name" value="N-ACETYL-GAMMA-GLUTAMYL-PHOSPHATE REDUCTASE, CHLOROPLASTIC-RELATED-RELATED"/>
    <property type="match status" value="1"/>
</dbReference>
<evidence type="ECO:0000259" key="9">
    <source>
        <dbReference type="SMART" id="SM00859"/>
    </source>
</evidence>
<dbReference type="GO" id="GO:0005737">
    <property type="term" value="C:cytoplasm"/>
    <property type="evidence" value="ECO:0007669"/>
    <property type="project" value="UniProtKB-SubCell"/>
</dbReference>
<comment type="caution">
    <text evidence="10">The sequence shown here is derived from an EMBL/GenBank/DDBJ whole genome shotgun (WGS) entry which is preliminary data.</text>
</comment>
<dbReference type="InterPro" id="IPR023013">
    <property type="entry name" value="AGPR_AS"/>
</dbReference>
<proteinExistence type="inferred from homology"/>
<dbReference type="FunFam" id="3.30.360.10:FF:000014">
    <property type="entry name" value="N-acetyl-gamma-glutamyl-phosphate reductase"/>
    <property type="match status" value="1"/>
</dbReference>
<evidence type="ECO:0000256" key="4">
    <source>
        <dbReference type="ARBA" id="ARBA00022857"/>
    </source>
</evidence>
<keyword evidence="3 7" id="KW-0028">Amino-acid biosynthesis</keyword>
<evidence type="ECO:0000256" key="2">
    <source>
        <dbReference type="ARBA" id="ARBA00022571"/>
    </source>
</evidence>
<dbReference type="SUPFAM" id="SSF51735">
    <property type="entry name" value="NAD(P)-binding Rossmann-fold domains"/>
    <property type="match status" value="1"/>
</dbReference>
<evidence type="ECO:0000256" key="3">
    <source>
        <dbReference type="ARBA" id="ARBA00022605"/>
    </source>
</evidence>
<dbReference type="InterPro" id="IPR036291">
    <property type="entry name" value="NAD(P)-bd_dom_sf"/>
</dbReference>
<dbReference type="PROSITE" id="PS01224">
    <property type="entry name" value="ARGC"/>
    <property type="match status" value="1"/>
</dbReference>
<dbReference type="Gene3D" id="3.40.50.720">
    <property type="entry name" value="NAD(P)-binding Rossmann-like Domain"/>
    <property type="match status" value="1"/>
</dbReference>
<comment type="similarity">
    <text evidence="7">Belongs to the NAGSA dehydrogenase family. Type 1 subfamily.</text>
</comment>
<dbReference type="AlphaFoldDB" id="A0A1F4TMA7"/>
<dbReference type="Proteomes" id="UP000177309">
    <property type="component" value="Unassembled WGS sequence"/>
</dbReference>
<evidence type="ECO:0000256" key="5">
    <source>
        <dbReference type="ARBA" id="ARBA00023002"/>
    </source>
</evidence>
<dbReference type="InterPro" id="IPR050085">
    <property type="entry name" value="AGPR"/>
</dbReference>
<comment type="catalytic activity">
    <reaction evidence="6 7">
        <text>N-acetyl-L-glutamate 5-semialdehyde + phosphate + NADP(+) = N-acetyl-L-glutamyl 5-phosphate + NADPH + H(+)</text>
        <dbReference type="Rhea" id="RHEA:21588"/>
        <dbReference type="ChEBI" id="CHEBI:15378"/>
        <dbReference type="ChEBI" id="CHEBI:29123"/>
        <dbReference type="ChEBI" id="CHEBI:43474"/>
        <dbReference type="ChEBI" id="CHEBI:57783"/>
        <dbReference type="ChEBI" id="CHEBI:57936"/>
        <dbReference type="ChEBI" id="CHEBI:58349"/>
        <dbReference type="EC" id="1.2.1.38"/>
    </reaction>
</comment>
<keyword evidence="7" id="KW-0963">Cytoplasm</keyword>
<dbReference type="Gene3D" id="3.30.360.10">
    <property type="entry name" value="Dihydrodipicolinate Reductase, domain 2"/>
    <property type="match status" value="1"/>
</dbReference>
<dbReference type="GO" id="GO:0070401">
    <property type="term" value="F:NADP+ binding"/>
    <property type="evidence" value="ECO:0007669"/>
    <property type="project" value="InterPro"/>
</dbReference>
<evidence type="ECO:0000256" key="1">
    <source>
        <dbReference type="ARBA" id="ARBA00004862"/>
    </source>
</evidence>
<evidence type="ECO:0000256" key="6">
    <source>
        <dbReference type="ARBA" id="ARBA00050557"/>
    </source>
</evidence>
<dbReference type="UniPathway" id="UPA00068">
    <property type="reaction ID" value="UER00108"/>
</dbReference>
<comment type="subcellular location">
    <subcellularLocation>
        <location evidence="7">Cytoplasm</location>
    </subcellularLocation>
</comment>
<protein>
    <recommendedName>
        <fullName evidence="7">N-acetyl-gamma-glutamyl-phosphate reductase</fullName>
        <shortName evidence="7">AGPR</shortName>
        <ecNumber evidence="7">1.2.1.38</ecNumber>
    </recommendedName>
    <alternativeName>
        <fullName evidence="7">N-acetyl-glutamate semialdehyde dehydrogenase</fullName>
        <shortName evidence="7">NAGSA dehydrogenase</shortName>
    </alternativeName>
</protein>
<dbReference type="InterPro" id="IPR000534">
    <property type="entry name" value="Semialdehyde_DH_NAD-bd"/>
</dbReference>
<dbReference type="GO" id="GO:0003942">
    <property type="term" value="F:N-acetyl-gamma-glutamyl-phosphate reductase activity"/>
    <property type="evidence" value="ECO:0007669"/>
    <property type="project" value="UniProtKB-UniRule"/>
</dbReference>
<organism evidence="10 11">
    <name type="scientific">candidate division WOR-1 bacterium RIFOXYC2_FULL_41_25</name>
    <dbReference type="NCBI Taxonomy" id="1802586"/>
    <lineage>
        <taxon>Bacteria</taxon>
        <taxon>Bacillati</taxon>
        <taxon>Saganbacteria</taxon>
    </lineage>
</organism>
<reference evidence="10 11" key="1">
    <citation type="journal article" date="2016" name="Nat. Commun.">
        <title>Thousands of microbial genomes shed light on interconnected biogeochemical processes in an aquifer system.</title>
        <authorList>
            <person name="Anantharaman K."/>
            <person name="Brown C.T."/>
            <person name="Hug L.A."/>
            <person name="Sharon I."/>
            <person name="Castelle C.J."/>
            <person name="Probst A.J."/>
            <person name="Thomas B.C."/>
            <person name="Singh A."/>
            <person name="Wilkins M.J."/>
            <person name="Karaoz U."/>
            <person name="Brodie E.L."/>
            <person name="Williams K.H."/>
            <person name="Hubbard S.S."/>
            <person name="Banfield J.F."/>
        </authorList>
    </citation>
    <scope>NUCLEOTIDE SEQUENCE [LARGE SCALE GENOMIC DNA]</scope>
</reference>
<name>A0A1F4TMA7_UNCSA</name>
<evidence type="ECO:0000313" key="11">
    <source>
        <dbReference type="Proteomes" id="UP000177309"/>
    </source>
</evidence>
<evidence type="ECO:0000256" key="7">
    <source>
        <dbReference type="HAMAP-Rule" id="MF_00150"/>
    </source>
</evidence>
<dbReference type="GO" id="GO:0006526">
    <property type="term" value="P:L-arginine biosynthetic process"/>
    <property type="evidence" value="ECO:0007669"/>
    <property type="project" value="UniProtKB-UniRule"/>
</dbReference>
<dbReference type="Pfam" id="PF01118">
    <property type="entry name" value="Semialdhyde_dh"/>
    <property type="match status" value="1"/>
</dbReference>
<dbReference type="SMART" id="SM00859">
    <property type="entry name" value="Semialdhyde_dh"/>
    <property type="match status" value="1"/>
</dbReference>
<comment type="pathway">
    <text evidence="1 7">Amino-acid biosynthesis; L-arginine biosynthesis; N(2)-acetyl-L-ornithine from L-glutamate: step 3/4.</text>
</comment>
<dbReference type="Pfam" id="PF22698">
    <property type="entry name" value="Semialdhyde_dhC_1"/>
    <property type="match status" value="1"/>
</dbReference>
<sequence>MIKVGVVGAGGYAGITLIQILLNHPETEIAWLMSEPAHKGKTLVELFPHLLGKIDVTIQTLDDLPKVVNDVDVIFLALPHGIAMDYVPQILKAGKKVVDLGADFRFNDVNVFDQWYETKHKEAKLCEEAIFGLPELYRAEIKKARLVGNPGCYPTSAILALAPLVKNGLIETANILVDSKSGTSGAGRGVSLKTHYCERNEGIEGYNVTGHRHMGEIEYQVGRIAKDTETTVTFVPHLMPMTRGILSTVYAKIKDQKAKIKTKELTNLFKEFYKGEPFVRIREGVLPSTKYVAGTNFDDIAVQINERTGQVIVLSAIDNLIKGAAGQAVHNMNLMFGLEETVGLKQLALYP</sequence>
<evidence type="ECO:0000256" key="8">
    <source>
        <dbReference type="PROSITE-ProRule" id="PRU10010"/>
    </source>
</evidence>
<dbReference type="EMBL" id="MEUI01000029">
    <property type="protein sequence ID" value="OGC33699.1"/>
    <property type="molecule type" value="Genomic_DNA"/>
</dbReference>
<dbReference type="GO" id="GO:0051287">
    <property type="term" value="F:NAD binding"/>
    <property type="evidence" value="ECO:0007669"/>
    <property type="project" value="InterPro"/>
</dbReference>
<dbReference type="NCBIfam" id="TIGR01850">
    <property type="entry name" value="argC"/>
    <property type="match status" value="1"/>
</dbReference>
<feature type="active site" evidence="7 8">
    <location>
        <position position="152"/>
    </location>
</feature>
<dbReference type="SUPFAM" id="SSF55347">
    <property type="entry name" value="Glyceraldehyde-3-phosphate dehydrogenase-like, C-terminal domain"/>
    <property type="match status" value="1"/>
</dbReference>
<keyword evidence="4 7" id="KW-0521">NADP</keyword>
<dbReference type="InterPro" id="IPR000706">
    <property type="entry name" value="AGPR_type-1"/>
</dbReference>
<feature type="domain" description="Semialdehyde dehydrogenase NAD-binding" evidence="9">
    <location>
        <begin position="3"/>
        <end position="144"/>
    </location>
</feature>
<gene>
    <name evidence="7" type="primary">argC</name>
    <name evidence="10" type="ORF">A2462_03750</name>
</gene>
<dbReference type="EC" id="1.2.1.38" evidence="7"/>
<keyword evidence="5 7" id="KW-0560">Oxidoreductase</keyword>
<evidence type="ECO:0000313" key="10">
    <source>
        <dbReference type="EMBL" id="OGC33699.1"/>
    </source>
</evidence>
<dbReference type="PANTHER" id="PTHR32338:SF10">
    <property type="entry name" value="N-ACETYL-GAMMA-GLUTAMYL-PHOSPHATE REDUCTASE, CHLOROPLASTIC-RELATED"/>
    <property type="match status" value="1"/>
</dbReference>
<dbReference type="HAMAP" id="MF_00150">
    <property type="entry name" value="ArgC_type1"/>
    <property type="match status" value="1"/>
</dbReference>
<dbReference type="InterPro" id="IPR058924">
    <property type="entry name" value="AGPR_dimerisation_dom"/>
</dbReference>
<dbReference type="CDD" id="cd17895">
    <property type="entry name" value="AGPR_1_N"/>
    <property type="match status" value="1"/>
</dbReference>